<evidence type="ECO:0000313" key="3">
    <source>
        <dbReference type="EMBL" id="KAJ3505718.1"/>
    </source>
</evidence>
<evidence type="ECO:0000313" key="4">
    <source>
        <dbReference type="Proteomes" id="UP001148786"/>
    </source>
</evidence>
<dbReference type="AlphaFoldDB" id="A0A9W8JX50"/>
<dbReference type="Pfam" id="PF01693">
    <property type="entry name" value="Cauli_VI"/>
    <property type="match status" value="1"/>
</dbReference>
<dbReference type="InterPro" id="IPR011320">
    <property type="entry name" value="RNase_H1_N"/>
</dbReference>
<keyword evidence="4" id="KW-1185">Reference proteome</keyword>
<dbReference type="InterPro" id="IPR009027">
    <property type="entry name" value="Ribosomal_bL9/RNase_H1_N"/>
</dbReference>
<feature type="domain" description="Ribonuclease H1 N-terminal" evidence="2">
    <location>
        <begin position="167"/>
        <end position="207"/>
    </location>
</feature>
<gene>
    <name evidence="3" type="ORF">NLJ89_g7269</name>
</gene>
<feature type="compositionally biased region" description="Polar residues" evidence="1">
    <location>
        <begin position="237"/>
        <end position="253"/>
    </location>
</feature>
<dbReference type="SUPFAM" id="SSF55658">
    <property type="entry name" value="L9 N-domain-like"/>
    <property type="match status" value="1"/>
</dbReference>
<dbReference type="EMBL" id="JANKHO010000851">
    <property type="protein sequence ID" value="KAJ3505718.1"/>
    <property type="molecule type" value="Genomic_DNA"/>
</dbReference>
<feature type="compositionally biased region" description="Polar residues" evidence="1">
    <location>
        <begin position="386"/>
        <end position="400"/>
    </location>
</feature>
<feature type="compositionally biased region" description="Low complexity" evidence="1">
    <location>
        <begin position="401"/>
        <end position="416"/>
    </location>
</feature>
<feature type="region of interest" description="Disordered" evidence="1">
    <location>
        <begin position="386"/>
        <end position="465"/>
    </location>
</feature>
<protein>
    <recommendedName>
        <fullName evidence="2">Ribonuclease H1 N-terminal domain-containing protein</fullName>
    </recommendedName>
</protein>
<accession>A0A9W8JX50</accession>
<sequence length="465" mass="49259">MQKKLPPSDLPPSDLPPSDPPTPSPPTPEPESPPSYIWSPALDSPAEDANEFVQDAQPLPYVENGNGNAVRTPRPRVSSFTLDGYSMSPPPCGQGGTANAMHAGVGTTPIATPSIPAPVNNTESLAPAAHGVSVDGVANPNISSIWPLLPREFNREIYPPRHHKQQFYVVCHGQVIGIFDSWTHAQDAYCGVSSGNVQGFNHWEDAVAHYTDAFINNLVEIISKNPTPKQKRGNLATPASTSRTPGSTSQIASTPGRKANPIYVPSTYPTPYICPMPKEHLPPAPRQPVSRNVIVVVSSDEESGEEERACCVRARVDANAATRPTVNTVPPPAVNAHPRFLINPSCVTPNGLPVVNHTTQPVASATLHLAAAFVNCTVTHASSAPPHMTTTASVSCPTNGPHSTAVPPSAAPAVAPDGSNADSKDDSKGKRRDKGKGKQQDAADDNAATPHKYIIFELTEEDDNE</sequence>
<reference evidence="3" key="1">
    <citation type="submission" date="2022-07" db="EMBL/GenBank/DDBJ databases">
        <title>Genome Sequence of Agrocybe chaxingu.</title>
        <authorList>
            <person name="Buettner E."/>
        </authorList>
    </citation>
    <scope>NUCLEOTIDE SEQUENCE</scope>
    <source>
        <strain evidence="3">MP-N11</strain>
    </source>
</reference>
<dbReference type="Proteomes" id="UP001148786">
    <property type="component" value="Unassembled WGS sequence"/>
</dbReference>
<dbReference type="InterPro" id="IPR037056">
    <property type="entry name" value="RNase_H1_N_sf"/>
</dbReference>
<comment type="caution">
    <text evidence="3">The sequence shown here is derived from an EMBL/GenBank/DDBJ whole genome shotgun (WGS) entry which is preliminary data.</text>
</comment>
<feature type="compositionally biased region" description="Pro residues" evidence="1">
    <location>
        <begin position="8"/>
        <end position="33"/>
    </location>
</feature>
<feature type="region of interest" description="Disordered" evidence="1">
    <location>
        <begin position="225"/>
        <end position="260"/>
    </location>
</feature>
<evidence type="ECO:0000259" key="2">
    <source>
        <dbReference type="Pfam" id="PF01693"/>
    </source>
</evidence>
<organism evidence="3 4">
    <name type="scientific">Agrocybe chaxingu</name>
    <dbReference type="NCBI Taxonomy" id="84603"/>
    <lineage>
        <taxon>Eukaryota</taxon>
        <taxon>Fungi</taxon>
        <taxon>Dikarya</taxon>
        <taxon>Basidiomycota</taxon>
        <taxon>Agaricomycotina</taxon>
        <taxon>Agaricomycetes</taxon>
        <taxon>Agaricomycetidae</taxon>
        <taxon>Agaricales</taxon>
        <taxon>Agaricineae</taxon>
        <taxon>Strophariaceae</taxon>
        <taxon>Agrocybe</taxon>
    </lineage>
</organism>
<evidence type="ECO:0000256" key="1">
    <source>
        <dbReference type="SAM" id="MobiDB-lite"/>
    </source>
</evidence>
<dbReference type="Gene3D" id="3.40.970.10">
    <property type="entry name" value="Ribonuclease H1, N-terminal domain"/>
    <property type="match status" value="1"/>
</dbReference>
<feature type="region of interest" description="Disordered" evidence="1">
    <location>
        <begin position="1"/>
        <end position="48"/>
    </location>
</feature>
<proteinExistence type="predicted"/>
<name>A0A9W8JX50_9AGAR</name>